<protein>
    <submittedName>
        <fullName evidence="4">Short-chain dehydrogenase, putative</fullName>
    </submittedName>
</protein>
<dbReference type="InParanoid" id="B8MUA3"/>
<evidence type="ECO:0000313" key="4">
    <source>
        <dbReference type="EMBL" id="EED11607.1"/>
    </source>
</evidence>
<dbReference type="Pfam" id="PF00106">
    <property type="entry name" value="adh_short"/>
    <property type="match status" value="2"/>
</dbReference>
<name>B8MUA3_TALSN</name>
<evidence type="ECO:0000256" key="1">
    <source>
        <dbReference type="ARBA" id="ARBA00006484"/>
    </source>
</evidence>
<dbReference type="PRINTS" id="PR00081">
    <property type="entry name" value="GDHRDH"/>
</dbReference>
<dbReference type="PANTHER" id="PTHR24320">
    <property type="entry name" value="RETINOL DEHYDROGENASE"/>
    <property type="match status" value="1"/>
</dbReference>
<accession>B8MUA3</accession>
<dbReference type="GO" id="GO:0016491">
    <property type="term" value="F:oxidoreductase activity"/>
    <property type="evidence" value="ECO:0007669"/>
    <property type="project" value="UniProtKB-KW"/>
</dbReference>
<evidence type="ECO:0000256" key="2">
    <source>
        <dbReference type="ARBA" id="ARBA00022857"/>
    </source>
</evidence>
<dbReference type="Gene3D" id="3.40.50.720">
    <property type="entry name" value="NAD(P)-binding Rossmann-like Domain"/>
    <property type="match status" value="1"/>
</dbReference>
<dbReference type="VEuPathDB" id="FungiDB:TSTA_107980"/>
<dbReference type="PhylomeDB" id="B8MUA3"/>
<evidence type="ECO:0000313" key="5">
    <source>
        <dbReference type="Proteomes" id="UP000001745"/>
    </source>
</evidence>
<dbReference type="PANTHER" id="PTHR24320:SF152">
    <property type="entry name" value="SHORT-CHAIN DEHYDROGENASE_REDUCTASE FAMILY PROTEIN"/>
    <property type="match status" value="1"/>
</dbReference>
<dbReference type="HOGENOM" id="CLU_010194_44_2_1"/>
<dbReference type="STRING" id="441959.B8MUA3"/>
<evidence type="ECO:0000256" key="3">
    <source>
        <dbReference type="ARBA" id="ARBA00023002"/>
    </source>
</evidence>
<keyword evidence="3" id="KW-0560">Oxidoreductase</keyword>
<dbReference type="OrthoDB" id="191139at2759"/>
<dbReference type="GeneID" id="8106862"/>
<dbReference type="eggNOG" id="KOG1208">
    <property type="taxonomic scope" value="Eukaryota"/>
</dbReference>
<dbReference type="RefSeq" id="XP_002488363.1">
    <property type="nucleotide sequence ID" value="XM_002488318.1"/>
</dbReference>
<dbReference type="SUPFAM" id="SSF51735">
    <property type="entry name" value="NAD(P)-binding Rossmann-fold domains"/>
    <property type="match status" value="1"/>
</dbReference>
<reference evidence="5" key="1">
    <citation type="journal article" date="2015" name="Genome Announc.">
        <title>Genome sequence of the AIDS-associated pathogen Penicillium marneffei (ATCC18224) and its near taxonomic relative Talaromyces stipitatus (ATCC10500).</title>
        <authorList>
            <person name="Nierman W.C."/>
            <person name="Fedorova-Abrams N.D."/>
            <person name="Andrianopoulos A."/>
        </authorList>
    </citation>
    <scope>NUCLEOTIDE SEQUENCE [LARGE SCALE GENOMIC DNA]</scope>
    <source>
        <strain evidence="5">ATCC 10500 / CBS 375.48 / QM 6759 / NRRL 1006</strain>
    </source>
</reference>
<dbReference type="AlphaFoldDB" id="B8MUA3"/>
<dbReference type="EMBL" id="EQ962661">
    <property type="protein sequence ID" value="EED11607.1"/>
    <property type="molecule type" value="Genomic_DNA"/>
</dbReference>
<dbReference type="Proteomes" id="UP000001745">
    <property type="component" value="Unassembled WGS sequence"/>
</dbReference>
<comment type="similarity">
    <text evidence="1">Belongs to the short-chain dehydrogenases/reductases (SDR) family.</text>
</comment>
<sequence length="327" mass="35619">MSSKQILLSENVLQQYGTGELAIQLSTASPHLLILSARAGDRIGPVVERIKSAAPHVATRFLEMDLGDMSSIETAIANLHDISKIDHLACVAGVMVPPYRTTKDGFETQFGVNYLGHFMLVDLLLSKIKEAGNGSSITIVASTAVRIGKVDLENIRSTVRSSFPLRARPRCANLFQKGETCDSLMAYCQSNAARVMFAKALADRLAGHGIRVFSIDPGAVQTGIQRHFTPEFGKRARNLALSKDLTDIDGKPFKLPPITTKSEGAATIITGMIDPRIGENNGAFLHDNAVADDELHIHILDKKNQAELWKLTEQMISESQSRNSTLN</sequence>
<organism evidence="4 5">
    <name type="scientific">Talaromyces stipitatus (strain ATCC 10500 / CBS 375.48 / QM 6759 / NRRL 1006)</name>
    <name type="common">Penicillium stipitatum</name>
    <dbReference type="NCBI Taxonomy" id="441959"/>
    <lineage>
        <taxon>Eukaryota</taxon>
        <taxon>Fungi</taxon>
        <taxon>Dikarya</taxon>
        <taxon>Ascomycota</taxon>
        <taxon>Pezizomycotina</taxon>
        <taxon>Eurotiomycetes</taxon>
        <taxon>Eurotiomycetidae</taxon>
        <taxon>Eurotiales</taxon>
        <taxon>Trichocomaceae</taxon>
        <taxon>Talaromyces</taxon>
        <taxon>Talaromyces sect. Talaromyces</taxon>
    </lineage>
</organism>
<dbReference type="InterPro" id="IPR036291">
    <property type="entry name" value="NAD(P)-bd_dom_sf"/>
</dbReference>
<dbReference type="InterPro" id="IPR002347">
    <property type="entry name" value="SDR_fam"/>
</dbReference>
<proteinExistence type="inferred from homology"/>
<keyword evidence="2" id="KW-0521">NADP</keyword>
<keyword evidence="5" id="KW-1185">Reference proteome</keyword>
<gene>
    <name evidence="4" type="ORF">TSTA_107980</name>
</gene>